<evidence type="ECO:0000313" key="4">
    <source>
        <dbReference type="Proteomes" id="UP000838878"/>
    </source>
</evidence>
<dbReference type="AlphaFoldDB" id="A0A8J9Y3S2"/>
<organism evidence="3 4">
    <name type="scientific">Brenthis ino</name>
    <name type="common">lesser marbled fritillary</name>
    <dbReference type="NCBI Taxonomy" id="405034"/>
    <lineage>
        <taxon>Eukaryota</taxon>
        <taxon>Metazoa</taxon>
        <taxon>Ecdysozoa</taxon>
        <taxon>Arthropoda</taxon>
        <taxon>Hexapoda</taxon>
        <taxon>Insecta</taxon>
        <taxon>Pterygota</taxon>
        <taxon>Neoptera</taxon>
        <taxon>Endopterygota</taxon>
        <taxon>Lepidoptera</taxon>
        <taxon>Glossata</taxon>
        <taxon>Ditrysia</taxon>
        <taxon>Papilionoidea</taxon>
        <taxon>Nymphalidae</taxon>
        <taxon>Heliconiinae</taxon>
        <taxon>Argynnini</taxon>
        <taxon>Brenthis</taxon>
    </lineage>
</organism>
<keyword evidence="4" id="KW-1185">Reference proteome</keyword>
<evidence type="ECO:0000313" key="3">
    <source>
        <dbReference type="EMBL" id="CAH0717729.1"/>
    </source>
</evidence>
<dbReference type="PANTHER" id="PTHR46601">
    <property type="entry name" value="ULP_PROTEASE DOMAIN-CONTAINING PROTEIN"/>
    <property type="match status" value="1"/>
</dbReference>
<name>A0A8J9Y3S2_9NEOP</name>
<feature type="region of interest" description="Disordered" evidence="2">
    <location>
        <begin position="109"/>
        <end position="129"/>
    </location>
</feature>
<reference evidence="3" key="1">
    <citation type="submission" date="2021-12" db="EMBL/GenBank/DDBJ databases">
        <authorList>
            <person name="Martin H S."/>
        </authorList>
    </citation>
    <scope>NUCLEOTIDE SEQUENCE</scope>
</reference>
<protein>
    <submittedName>
        <fullName evidence="3">Uncharacterized protein</fullName>
    </submittedName>
</protein>
<proteinExistence type="predicted"/>
<feature type="region of interest" description="Disordered" evidence="2">
    <location>
        <begin position="1"/>
        <end position="55"/>
    </location>
</feature>
<feature type="compositionally biased region" description="Basic residues" evidence="2">
    <location>
        <begin position="33"/>
        <end position="48"/>
    </location>
</feature>
<feature type="non-terminal residue" evidence="3">
    <location>
        <position position="708"/>
    </location>
</feature>
<dbReference type="PANTHER" id="PTHR46601:SF1">
    <property type="entry name" value="ADF-H DOMAIN-CONTAINING PROTEIN"/>
    <property type="match status" value="1"/>
</dbReference>
<evidence type="ECO:0000256" key="2">
    <source>
        <dbReference type="SAM" id="MobiDB-lite"/>
    </source>
</evidence>
<feature type="compositionally biased region" description="Basic residues" evidence="2">
    <location>
        <begin position="8"/>
        <end position="18"/>
    </location>
</feature>
<accession>A0A8J9Y3S2</accession>
<feature type="compositionally biased region" description="Low complexity" evidence="2">
    <location>
        <begin position="20"/>
        <end position="32"/>
    </location>
</feature>
<feature type="region of interest" description="Disordered" evidence="2">
    <location>
        <begin position="174"/>
        <end position="202"/>
    </location>
</feature>
<dbReference type="Proteomes" id="UP000838878">
    <property type="component" value="Chromosome 12"/>
</dbReference>
<dbReference type="EMBL" id="OV170232">
    <property type="protein sequence ID" value="CAH0717729.1"/>
    <property type="molecule type" value="Genomic_DNA"/>
</dbReference>
<sequence>MPNQDRKSRSRSRNRGSRSGHGAAHSSDGNSGSRRRKSHSRRISKRHNSPNNMLTEQMQQILNCLTVLEGQRSSSPPRTHEPSAGVPALTPPRLRPLTTTVVEHQRSVLEGRESAVTSSPGRPVSAITDRDASGTDRIIDAIRSINTTIMPPRKKLTREEHLEKKRLAERLRYQRIKNDPEKYSQQKEKEKKKYERKKEKGTIKTVNQMTPREQRKARKIWREKAKQRRRRLALQHIENAPATIPTSDNENINQRAQAGQRRSIQARRARNILIKKQVAQIAQLKSTIQCYKKRLQRSKRQNNMEIEKSPGTRVSALLSSPKSRDTVKKKILCGEVLSQQLRDNFSDLTTQKEQRLFQISGKLVSKYRVLEEDKILKPIQKRKTKLTLIEAKRSIRKKSIILRKTIEIFMEEDSNSRVCAGKKDVVTKQGVRKQMRVMLDTLINLYKLFIKKNGIKISYALFCKFRPFWVVQSRYDKRNTCLCVKHSNIELILNCLHQAKIISVLNYVDLLNTFCCNRYNEDCLSRNCETCKNKTLCYKEFDNSFPLLYKKWQSVPQDYVDVKTKKTRKIMKCVKSTIEIYPRDLILQLESNTEILLLHEFNIVHQYMAMKLKKETLTERDAIIHVDFSKKYQTKYAEEVQSFHFGGSREQISIHTVVVYTKGNNGDTMFLLLHLIEKFITFTTSNLGTFAAYTRQSSRTNRKLEFPK</sequence>
<feature type="region of interest" description="Disordered" evidence="2">
    <location>
        <begin position="70"/>
        <end position="93"/>
    </location>
</feature>
<evidence type="ECO:0000256" key="1">
    <source>
        <dbReference type="SAM" id="Coils"/>
    </source>
</evidence>
<feature type="coiled-coil region" evidence="1">
    <location>
        <begin position="274"/>
        <end position="301"/>
    </location>
</feature>
<gene>
    <name evidence="3" type="ORF">BINO364_LOCUS4305</name>
</gene>
<keyword evidence="1" id="KW-0175">Coiled coil</keyword>
<dbReference type="OrthoDB" id="6375801at2759"/>